<reference evidence="2" key="1">
    <citation type="submission" date="2017-03" db="EMBL/GenBank/DDBJ databases">
        <title>Phytopthora megakarya and P. palmivora, two closely related causual agents of cacao black pod achieved similar genome size and gene model numbers by different mechanisms.</title>
        <authorList>
            <person name="Ali S."/>
            <person name="Shao J."/>
            <person name="Larry D.J."/>
            <person name="Kronmiller B."/>
            <person name="Shen D."/>
            <person name="Strem M.D."/>
            <person name="Melnick R.L."/>
            <person name="Guiltinan M.J."/>
            <person name="Tyler B.M."/>
            <person name="Meinhardt L.W."/>
            <person name="Bailey B.A."/>
        </authorList>
    </citation>
    <scope>NUCLEOTIDE SEQUENCE [LARGE SCALE GENOMIC DNA]</scope>
    <source>
        <strain evidence="2">zdho120</strain>
    </source>
</reference>
<gene>
    <name evidence="1" type="ORF">PHMEG_00031149</name>
</gene>
<dbReference type="EMBL" id="NBNE01009691">
    <property type="protein sequence ID" value="OWY98153.1"/>
    <property type="molecule type" value="Genomic_DNA"/>
</dbReference>
<dbReference type="Proteomes" id="UP000198211">
    <property type="component" value="Unassembled WGS sequence"/>
</dbReference>
<sequence>MKDVPREEEYLCTGVMIAYMKMEQGAWLEMYLSDISSPESVLSALIRICQRNRRSLSPPAG</sequence>
<proteinExistence type="predicted"/>
<accession>A0A225UZ00</accession>
<comment type="caution">
    <text evidence="1">The sequence shown here is derived from an EMBL/GenBank/DDBJ whole genome shotgun (WGS) entry which is preliminary data.</text>
</comment>
<evidence type="ECO:0000313" key="1">
    <source>
        <dbReference type="EMBL" id="OWY98153.1"/>
    </source>
</evidence>
<evidence type="ECO:0000313" key="2">
    <source>
        <dbReference type="Proteomes" id="UP000198211"/>
    </source>
</evidence>
<dbReference type="OrthoDB" id="117408at2759"/>
<keyword evidence="2" id="KW-1185">Reference proteome</keyword>
<protein>
    <submittedName>
        <fullName evidence="1">Uncharacterized protein</fullName>
    </submittedName>
</protein>
<dbReference type="AlphaFoldDB" id="A0A225UZ00"/>
<name>A0A225UZ00_9STRA</name>
<organism evidence="1 2">
    <name type="scientific">Phytophthora megakarya</name>
    <dbReference type="NCBI Taxonomy" id="4795"/>
    <lineage>
        <taxon>Eukaryota</taxon>
        <taxon>Sar</taxon>
        <taxon>Stramenopiles</taxon>
        <taxon>Oomycota</taxon>
        <taxon>Peronosporomycetes</taxon>
        <taxon>Peronosporales</taxon>
        <taxon>Peronosporaceae</taxon>
        <taxon>Phytophthora</taxon>
    </lineage>
</organism>